<sequence length="369" mass="39790">MKLFPKLFLSHLLVVVIAEAAVFVLVEFFAPRFFAEHVARMVHVVQMMGMGPMVESLRVDLENGLSATLTSALLVSLPLSALLAAVTAYWVSRRLARTANLLASGSRRMASGDYRLRLPVEGRDELAELAVHFNNLAEALERVEQTRVELIGNVAHELRTPLAALLGYAEAAADGVMPPEAVAKAISREVAAMRRLVEDLSLVSRVEAGSVELELASHDPAELVRAAHDRFASVFASAGVELRLELPPEGLPPVRADAGRVDQVLANLLSNALRHTPKGGRVEIRLASAGEFARICVRDTGPGIPEAYQQRIFERFFRLDAARSRGSGGSGVGLTVSKGLVEAMGGQIELRSRPGEGAEFCFTLPFAKA</sequence>
<dbReference type="PROSITE" id="PS50109">
    <property type="entry name" value="HIS_KIN"/>
    <property type="match status" value="1"/>
</dbReference>
<name>A0A511RL76_9DEIN</name>
<dbReference type="CDD" id="cd00075">
    <property type="entry name" value="HATPase"/>
    <property type="match status" value="1"/>
</dbReference>
<dbReference type="PRINTS" id="PR00344">
    <property type="entry name" value="BCTRLSENSOR"/>
</dbReference>
<keyword evidence="4" id="KW-1003">Cell membrane</keyword>
<dbReference type="CDD" id="cd00082">
    <property type="entry name" value="HisKA"/>
    <property type="match status" value="1"/>
</dbReference>
<dbReference type="InterPro" id="IPR004358">
    <property type="entry name" value="Sig_transdc_His_kin-like_C"/>
</dbReference>
<keyword evidence="6" id="KW-0808">Transferase</keyword>
<keyword evidence="12" id="KW-1133">Transmembrane helix</keyword>
<comment type="subcellular location">
    <subcellularLocation>
        <location evidence="2">Cell membrane</location>
    </subcellularLocation>
</comment>
<dbReference type="InterPro" id="IPR050736">
    <property type="entry name" value="Sensor_HK_Regulatory"/>
</dbReference>
<evidence type="ECO:0000256" key="3">
    <source>
        <dbReference type="ARBA" id="ARBA00012438"/>
    </source>
</evidence>
<dbReference type="RefSeq" id="WP_147148103.1">
    <property type="nucleotide sequence ID" value="NZ_BJXN01000013.1"/>
</dbReference>
<evidence type="ECO:0000256" key="8">
    <source>
        <dbReference type="ARBA" id="ARBA00022777"/>
    </source>
</evidence>
<feature type="transmembrane region" description="Helical" evidence="12">
    <location>
        <begin position="69"/>
        <end position="91"/>
    </location>
</feature>
<keyword evidence="9" id="KW-0067">ATP-binding</keyword>
<dbReference type="InterPro" id="IPR005467">
    <property type="entry name" value="His_kinase_dom"/>
</dbReference>
<evidence type="ECO:0000256" key="7">
    <source>
        <dbReference type="ARBA" id="ARBA00022741"/>
    </source>
</evidence>
<dbReference type="InterPro" id="IPR036097">
    <property type="entry name" value="HisK_dim/P_sf"/>
</dbReference>
<dbReference type="Pfam" id="PF00512">
    <property type="entry name" value="HisKA"/>
    <property type="match status" value="1"/>
</dbReference>
<keyword evidence="10" id="KW-0902">Two-component regulatory system</keyword>
<dbReference type="EC" id="2.7.13.3" evidence="3"/>
<dbReference type="GO" id="GO:0000155">
    <property type="term" value="F:phosphorelay sensor kinase activity"/>
    <property type="evidence" value="ECO:0007669"/>
    <property type="project" value="InterPro"/>
</dbReference>
<feature type="domain" description="Histidine kinase" evidence="13">
    <location>
        <begin position="153"/>
        <end position="368"/>
    </location>
</feature>
<dbReference type="InterPro" id="IPR036890">
    <property type="entry name" value="HATPase_C_sf"/>
</dbReference>
<dbReference type="InterPro" id="IPR003661">
    <property type="entry name" value="HisK_dim/P_dom"/>
</dbReference>
<dbReference type="SUPFAM" id="SSF55874">
    <property type="entry name" value="ATPase domain of HSP90 chaperone/DNA topoisomerase II/histidine kinase"/>
    <property type="match status" value="1"/>
</dbReference>
<keyword evidence="12" id="KW-0812">Transmembrane</keyword>
<dbReference type="PROSITE" id="PS50885">
    <property type="entry name" value="HAMP"/>
    <property type="match status" value="1"/>
</dbReference>
<organism evidence="15 16">
    <name type="scientific">Oceanithermus desulfurans NBRC 100063</name>
    <dbReference type="NCBI Taxonomy" id="1227550"/>
    <lineage>
        <taxon>Bacteria</taxon>
        <taxon>Thermotogati</taxon>
        <taxon>Deinococcota</taxon>
        <taxon>Deinococci</taxon>
        <taxon>Thermales</taxon>
        <taxon>Thermaceae</taxon>
        <taxon>Oceanithermus</taxon>
    </lineage>
</organism>
<evidence type="ECO:0000313" key="16">
    <source>
        <dbReference type="Proteomes" id="UP000321827"/>
    </source>
</evidence>
<dbReference type="GO" id="GO:0005886">
    <property type="term" value="C:plasma membrane"/>
    <property type="evidence" value="ECO:0007669"/>
    <property type="project" value="UniProtKB-SubCell"/>
</dbReference>
<gene>
    <name evidence="15" type="ORF">ODE01S_18340</name>
</gene>
<reference evidence="15 16" key="1">
    <citation type="submission" date="2019-07" db="EMBL/GenBank/DDBJ databases">
        <title>Whole genome shotgun sequence of Oceanithermus desulfurans NBRC 100063.</title>
        <authorList>
            <person name="Hosoyama A."/>
            <person name="Uohara A."/>
            <person name="Ohji S."/>
            <person name="Ichikawa N."/>
        </authorList>
    </citation>
    <scope>NUCLEOTIDE SEQUENCE [LARGE SCALE GENOMIC DNA]</scope>
    <source>
        <strain evidence="15 16">NBRC 100063</strain>
    </source>
</reference>
<keyword evidence="7" id="KW-0547">Nucleotide-binding</keyword>
<keyword evidence="11 12" id="KW-0472">Membrane</keyword>
<dbReference type="Pfam" id="PF02518">
    <property type="entry name" value="HATPase_c"/>
    <property type="match status" value="1"/>
</dbReference>
<dbReference type="SMART" id="SM00388">
    <property type="entry name" value="HisKA"/>
    <property type="match status" value="1"/>
</dbReference>
<evidence type="ECO:0000256" key="11">
    <source>
        <dbReference type="ARBA" id="ARBA00023136"/>
    </source>
</evidence>
<dbReference type="Gene3D" id="6.10.340.10">
    <property type="match status" value="1"/>
</dbReference>
<dbReference type="OrthoDB" id="335833at2"/>
<proteinExistence type="predicted"/>
<keyword evidence="8 15" id="KW-0418">Kinase</keyword>
<evidence type="ECO:0000259" key="14">
    <source>
        <dbReference type="PROSITE" id="PS50885"/>
    </source>
</evidence>
<evidence type="ECO:0000256" key="4">
    <source>
        <dbReference type="ARBA" id="ARBA00022475"/>
    </source>
</evidence>
<dbReference type="EMBL" id="BJXN01000013">
    <property type="protein sequence ID" value="GEM90400.1"/>
    <property type="molecule type" value="Genomic_DNA"/>
</dbReference>
<accession>A0A511RL76</accession>
<evidence type="ECO:0000256" key="9">
    <source>
        <dbReference type="ARBA" id="ARBA00022840"/>
    </source>
</evidence>
<dbReference type="SUPFAM" id="SSF158472">
    <property type="entry name" value="HAMP domain-like"/>
    <property type="match status" value="1"/>
</dbReference>
<evidence type="ECO:0000259" key="13">
    <source>
        <dbReference type="PROSITE" id="PS50109"/>
    </source>
</evidence>
<comment type="catalytic activity">
    <reaction evidence="1">
        <text>ATP + protein L-histidine = ADP + protein N-phospho-L-histidine.</text>
        <dbReference type="EC" id="2.7.13.3"/>
    </reaction>
</comment>
<dbReference type="PANTHER" id="PTHR43711">
    <property type="entry name" value="TWO-COMPONENT HISTIDINE KINASE"/>
    <property type="match status" value="1"/>
</dbReference>
<evidence type="ECO:0000256" key="12">
    <source>
        <dbReference type="SAM" id="Phobius"/>
    </source>
</evidence>
<dbReference type="InterPro" id="IPR003660">
    <property type="entry name" value="HAMP_dom"/>
</dbReference>
<evidence type="ECO:0000256" key="10">
    <source>
        <dbReference type="ARBA" id="ARBA00023012"/>
    </source>
</evidence>
<dbReference type="CDD" id="cd06225">
    <property type="entry name" value="HAMP"/>
    <property type="match status" value="1"/>
</dbReference>
<evidence type="ECO:0000256" key="5">
    <source>
        <dbReference type="ARBA" id="ARBA00022553"/>
    </source>
</evidence>
<evidence type="ECO:0000256" key="6">
    <source>
        <dbReference type="ARBA" id="ARBA00022679"/>
    </source>
</evidence>
<dbReference type="SUPFAM" id="SSF47384">
    <property type="entry name" value="Homodimeric domain of signal transducing histidine kinase"/>
    <property type="match status" value="1"/>
</dbReference>
<protein>
    <recommendedName>
        <fullName evidence="3">histidine kinase</fullName>
        <ecNumber evidence="3">2.7.13.3</ecNumber>
    </recommendedName>
</protein>
<dbReference type="Pfam" id="PF00672">
    <property type="entry name" value="HAMP"/>
    <property type="match status" value="1"/>
</dbReference>
<dbReference type="InterPro" id="IPR003594">
    <property type="entry name" value="HATPase_dom"/>
</dbReference>
<evidence type="ECO:0000313" key="15">
    <source>
        <dbReference type="EMBL" id="GEM90400.1"/>
    </source>
</evidence>
<dbReference type="Gene3D" id="3.30.565.10">
    <property type="entry name" value="Histidine kinase-like ATPase, C-terminal domain"/>
    <property type="match status" value="1"/>
</dbReference>
<evidence type="ECO:0000256" key="1">
    <source>
        <dbReference type="ARBA" id="ARBA00000085"/>
    </source>
</evidence>
<keyword evidence="5" id="KW-0597">Phosphoprotein</keyword>
<dbReference type="Proteomes" id="UP000321827">
    <property type="component" value="Unassembled WGS sequence"/>
</dbReference>
<dbReference type="Gene3D" id="1.10.287.130">
    <property type="match status" value="1"/>
</dbReference>
<dbReference type="GO" id="GO:0005524">
    <property type="term" value="F:ATP binding"/>
    <property type="evidence" value="ECO:0007669"/>
    <property type="project" value="UniProtKB-KW"/>
</dbReference>
<dbReference type="SMART" id="SM00387">
    <property type="entry name" value="HATPase_c"/>
    <property type="match status" value="1"/>
</dbReference>
<feature type="domain" description="HAMP" evidence="14">
    <location>
        <begin position="93"/>
        <end position="145"/>
    </location>
</feature>
<dbReference type="FunFam" id="3.30.565.10:FF:000023">
    <property type="entry name" value="PAS domain-containing sensor histidine kinase"/>
    <property type="match status" value="1"/>
</dbReference>
<evidence type="ECO:0000256" key="2">
    <source>
        <dbReference type="ARBA" id="ARBA00004236"/>
    </source>
</evidence>
<comment type="caution">
    <text evidence="15">The sequence shown here is derived from an EMBL/GenBank/DDBJ whole genome shotgun (WGS) entry which is preliminary data.</text>
</comment>
<dbReference type="SMART" id="SM00304">
    <property type="entry name" value="HAMP"/>
    <property type="match status" value="1"/>
</dbReference>
<dbReference type="AlphaFoldDB" id="A0A511RL76"/>
<dbReference type="PANTHER" id="PTHR43711:SF1">
    <property type="entry name" value="HISTIDINE KINASE 1"/>
    <property type="match status" value="1"/>
</dbReference>